<evidence type="ECO:0000256" key="1">
    <source>
        <dbReference type="ARBA" id="ARBA00004221"/>
    </source>
</evidence>
<dbReference type="CDD" id="cd06673">
    <property type="entry name" value="PDZ10_MUPP1-PDZ8_PATJ-like"/>
    <property type="match status" value="1"/>
</dbReference>
<feature type="domain" description="PDZ" evidence="10">
    <location>
        <begin position="1552"/>
        <end position="1635"/>
    </location>
</feature>
<evidence type="ECO:0000256" key="9">
    <source>
        <dbReference type="SAM" id="MobiDB-lite"/>
    </source>
</evidence>
<keyword evidence="13" id="KW-1185">Reference proteome</keyword>
<dbReference type="FunFam" id="2.30.42.10:FF:000110">
    <property type="entry name" value="multiple PDZ domain protein isoform X2"/>
    <property type="match status" value="1"/>
</dbReference>
<keyword evidence="3" id="KW-0796">Tight junction</keyword>
<feature type="domain" description="PDZ" evidence="10">
    <location>
        <begin position="1225"/>
        <end position="1312"/>
    </location>
</feature>
<dbReference type="InterPro" id="IPR004172">
    <property type="entry name" value="L27_dom"/>
</dbReference>
<dbReference type="CDD" id="cd06669">
    <property type="entry name" value="PDZ5_MUPP1-like"/>
    <property type="match status" value="1"/>
</dbReference>
<proteinExistence type="predicted"/>
<feature type="compositionally biased region" description="Acidic residues" evidence="9">
    <location>
        <begin position="1381"/>
        <end position="1399"/>
    </location>
</feature>
<feature type="domain" description="PDZ" evidence="10">
    <location>
        <begin position="401"/>
        <end position="491"/>
    </location>
</feature>
<dbReference type="CDD" id="cd06667">
    <property type="entry name" value="PDZ2_MUPP1-like"/>
    <property type="match status" value="1"/>
</dbReference>
<name>A0A6J8BSE5_MYTCO</name>
<dbReference type="InterPro" id="IPR015132">
    <property type="entry name" value="L27_2"/>
</dbReference>
<feature type="domain" description="PDZ" evidence="10">
    <location>
        <begin position="2088"/>
        <end position="2172"/>
    </location>
</feature>
<feature type="region of interest" description="Disordered" evidence="9">
    <location>
        <begin position="1868"/>
        <end position="1906"/>
    </location>
</feature>
<evidence type="ECO:0000256" key="4">
    <source>
        <dbReference type="ARBA" id="ARBA00022475"/>
    </source>
</evidence>
<evidence type="ECO:0000256" key="8">
    <source>
        <dbReference type="ARBA" id="ARBA00023136"/>
    </source>
</evidence>
<feature type="domain" description="PDZ" evidence="10">
    <location>
        <begin position="1065"/>
        <end position="1135"/>
    </location>
</feature>
<dbReference type="SMART" id="SM00228">
    <property type="entry name" value="PDZ"/>
    <property type="match status" value="13"/>
</dbReference>
<feature type="compositionally biased region" description="Pro residues" evidence="9">
    <location>
        <begin position="982"/>
        <end position="993"/>
    </location>
</feature>
<reference evidence="12 13" key="1">
    <citation type="submission" date="2020-06" db="EMBL/GenBank/DDBJ databases">
        <authorList>
            <person name="Li R."/>
            <person name="Bekaert M."/>
        </authorList>
    </citation>
    <scope>NUCLEOTIDE SEQUENCE [LARGE SCALE GENOMIC DNA]</scope>
    <source>
        <strain evidence="13">wild</strain>
    </source>
</reference>
<dbReference type="Pfam" id="PF09045">
    <property type="entry name" value="L27_2"/>
    <property type="match status" value="1"/>
</dbReference>
<evidence type="ECO:0000256" key="3">
    <source>
        <dbReference type="ARBA" id="ARBA00022427"/>
    </source>
</evidence>
<dbReference type="CDD" id="cd06676">
    <property type="entry name" value="PDZ13_MUPP1-like"/>
    <property type="match status" value="1"/>
</dbReference>
<evidence type="ECO:0000259" key="10">
    <source>
        <dbReference type="PROSITE" id="PS50106"/>
    </source>
</evidence>
<feature type="domain" description="PDZ" evidence="10">
    <location>
        <begin position="1690"/>
        <end position="1773"/>
    </location>
</feature>
<dbReference type="CDD" id="cd06689">
    <property type="entry name" value="PDZ1_MUPP1-like"/>
    <property type="match status" value="1"/>
</dbReference>
<dbReference type="PROSITE" id="PS51022">
    <property type="entry name" value="L27"/>
    <property type="match status" value="1"/>
</dbReference>
<dbReference type="PANTHER" id="PTHR19964:SF92">
    <property type="entry name" value="PATJ HOMOLOG"/>
    <property type="match status" value="1"/>
</dbReference>
<feature type="region of interest" description="Disordered" evidence="9">
    <location>
        <begin position="937"/>
        <end position="959"/>
    </location>
</feature>
<keyword evidence="7" id="KW-0965">Cell junction</keyword>
<dbReference type="CDD" id="cd06791">
    <property type="entry name" value="PDZ3_MUPP1-like"/>
    <property type="match status" value="1"/>
</dbReference>
<feature type="region of interest" description="Disordered" evidence="9">
    <location>
        <begin position="1378"/>
        <end position="1399"/>
    </location>
</feature>
<comment type="subcellular location">
    <subcellularLocation>
        <location evidence="1">Apical cell membrane</location>
    </subcellularLocation>
    <subcellularLocation>
        <location evidence="2">Cell junction</location>
        <location evidence="2">Tight junction</location>
    </subcellularLocation>
</comment>
<feature type="region of interest" description="Disordered" evidence="9">
    <location>
        <begin position="219"/>
        <end position="241"/>
    </location>
</feature>
<dbReference type="OrthoDB" id="6022711at2759"/>
<feature type="compositionally biased region" description="Low complexity" evidence="9">
    <location>
        <begin position="1011"/>
        <end position="1045"/>
    </location>
</feature>
<protein>
    <submittedName>
        <fullName evidence="12">MPDZ</fullName>
    </submittedName>
</protein>
<keyword evidence="6" id="KW-0677">Repeat</keyword>
<dbReference type="CDD" id="cd06672">
    <property type="entry name" value="PDZ8_MUPP1-PDZ7_PATJ-PDZ2_INAD-like"/>
    <property type="match status" value="1"/>
</dbReference>
<feature type="compositionally biased region" description="Polar residues" evidence="9">
    <location>
        <begin position="1655"/>
        <end position="1675"/>
    </location>
</feature>
<dbReference type="Gene3D" id="2.30.42.10">
    <property type="match status" value="13"/>
</dbReference>
<dbReference type="Pfam" id="PF00595">
    <property type="entry name" value="PDZ"/>
    <property type="match status" value="13"/>
</dbReference>
<dbReference type="GO" id="GO:0016324">
    <property type="term" value="C:apical plasma membrane"/>
    <property type="evidence" value="ECO:0007669"/>
    <property type="project" value="UniProtKB-SubCell"/>
</dbReference>
<keyword evidence="5" id="KW-0597">Phosphoprotein</keyword>
<evidence type="ECO:0000259" key="11">
    <source>
        <dbReference type="PROSITE" id="PS51022"/>
    </source>
</evidence>
<feature type="domain" description="PDZ" evidence="10">
    <location>
        <begin position="257"/>
        <end position="329"/>
    </location>
</feature>
<evidence type="ECO:0000256" key="7">
    <source>
        <dbReference type="ARBA" id="ARBA00022949"/>
    </source>
</evidence>
<dbReference type="PROSITE" id="PS50106">
    <property type="entry name" value="PDZ"/>
    <property type="match status" value="13"/>
</dbReference>
<feature type="compositionally biased region" description="Polar residues" evidence="9">
    <location>
        <begin position="1872"/>
        <end position="1881"/>
    </location>
</feature>
<evidence type="ECO:0000256" key="6">
    <source>
        <dbReference type="ARBA" id="ARBA00022737"/>
    </source>
</evidence>
<evidence type="ECO:0000256" key="2">
    <source>
        <dbReference type="ARBA" id="ARBA00004435"/>
    </source>
</evidence>
<feature type="domain" description="PDZ" evidence="10">
    <location>
        <begin position="578"/>
        <end position="668"/>
    </location>
</feature>
<keyword evidence="8" id="KW-0472">Membrane</keyword>
<feature type="domain" description="PDZ" evidence="10">
    <location>
        <begin position="747"/>
        <end position="823"/>
    </location>
</feature>
<feature type="domain" description="PDZ" evidence="10">
    <location>
        <begin position="133"/>
        <end position="218"/>
    </location>
</feature>
<evidence type="ECO:0000313" key="12">
    <source>
        <dbReference type="EMBL" id="CAC5386416.1"/>
    </source>
</evidence>
<feature type="domain" description="PDZ" evidence="10">
    <location>
        <begin position="1913"/>
        <end position="1999"/>
    </location>
</feature>
<dbReference type="CDD" id="cd06668">
    <property type="entry name" value="PDZ4_MUPP1-like"/>
    <property type="match status" value="1"/>
</dbReference>
<organism evidence="12 13">
    <name type="scientific">Mytilus coruscus</name>
    <name type="common">Sea mussel</name>
    <dbReference type="NCBI Taxonomy" id="42192"/>
    <lineage>
        <taxon>Eukaryota</taxon>
        <taxon>Metazoa</taxon>
        <taxon>Spiralia</taxon>
        <taxon>Lophotrochozoa</taxon>
        <taxon>Mollusca</taxon>
        <taxon>Bivalvia</taxon>
        <taxon>Autobranchia</taxon>
        <taxon>Pteriomorphia</taxon>
        <taxon>Mytilida</taxon>
        <taxon>Mytiloidea</taxon>
        <taxon>Mytilidae</taxon>
        <taxon>Mytilinae</taxon>
        <taxon>Mytilus</taxon>
    </lineage>
</organism>
<dbReference type="CDD" id="cd06671">
    <property type="entry name" value="PDZ7_MUPP1-PD6_PATJ-like"/>
    <property type="match status" value="1"/>
</dbReference>
<feature type="domain" description="PDZ" evidence="10">
    <location>
        <begin position="1786"/>
        <end position="1868"/>
    </location>
</feature>
<dbReference type="InterPro" id="IPR051342">
    <property type="entry name" value="PDZ_scaffold"/>
</dbReference>
<evidence type="ECO:0000313" key="13">
    <source>
        <dbReference type="Proteomes" id="UP000507470"/>
    </source>
</evidence>
<feature type="region of interest" description="Disordered" evidence="9">
    <location>
        <begin position="1513"/>
        <end position="1543"/>
    </location>
</feature>
<dbReference type="SUPFAM" id="SSF50156">
    <property type="entry name" value="PDZ domain-like"/>
    <property type="match status" value="13"/>
</dbReference>
<feature type="compositionally biased region" description="Polar residues" evidence="9">
    <location>
        <begin position="231"/>
        <end position="241"/>
    </location>
</feature>
<feature type="domain" description="L27" evidence="11">
    <location>
        <begin position="3"/>
        <end position="63"/>
    </location>
</feature>
<dbReference type="FunFam" id="2.30.42.10:FF:000070">
    <property type="entry name" value="Multiple PDZ domain protein"/>
    <property type="match status" value="1"/>
</dbReference>
<dbReference type="Proteomes" id="UP000507470">
    <property type="component" value="Unassembled WGS sequence"/>
</dbReference>
<dbReference type="EMBL" id="CACVKT020003881">
    <property type="protein sequence ID" value="CAC5386416.1"/>
    <property type="molecule type" value="Genomic_DNA"/>
</dbReference>
<dbReference type="SMART" id="SM00569">
    <property type="entry name" value="L27"/>
    <property type="match status" value="1"/>
</dbReference>
<dbReference type="InterPro" id="IPR036034">
    <property type="entry name" value="PDZ_sf"/>
</dbReference>
<accession>A0A6J8BSE5</accession>
<dbReference type="GO" id="GO:0005923">
    <property type="term" value="C:bicellular tight junction"/>
    <property type="evidence" value="ECO:0007669"/>
    <property type="project" value="UniProtKB-SubCell"/>
</dbReference>
<sequence length="2172" mass="235443">MSLVTDTDQASGFLDHLQNKLREQGDYTKDDDITSILSMLESPLFKQLLTLQESLHELKQVTKTYPVTENTFEISNSGELILNVPPDGITNPSFNDTTADTYAVSDGPIAMPSYDVEFQRAVERSAQGRDVETIKLFKPENSSLGFSVVGMKKKDNAESGIFIQDIQPGGIAARDGRLREQDQILAIDGQPLDLSHHEAIRILQSAQGLVQLVVARGQYPNQQGDPPPSPHKQQLSNVQSEGSADMVLNTEWTQIEVIDLINDGTGLGFGIIGGRSTGVVVKTILPGGIADINGRLHSGDHLLQIRDVNVRGMTSEQVAQVLRQSGSQIPHAPIVPTHQLDEHLHQINTLLDTTETIPDMVDSHPQQQQFNQGMGMDGIVQVHHHGFDDMSPEYPEINYFDVELLKDNQHGLGITIAGYVGRQSDNPDDLCGIFVKSVAEGSAAGVDGRIQVNDQIIQVDNQSLQGFTNHQAVEVLRNTGQMVLLKLARYQRGPKFEKLQQYLAHPNINIPYPSNGIGPVQAPETAPPVYEPQQQVDVEDIPVMFCDEDYTGELLPDVEAAIRQCWEPIIGEDFEVVVSQLSKFREGGGLGISLEGTVDVENGVEVRPHHYIRSILHDGPVGINGRLKSGDELLEVNGKRLLGLNHKEVVGILKELPQHVRLVCARRVQQPNNEIYAQQDGQFFSSELNPGVNEMGFATERLVKAKSEMALASAVENSTVQNSLNKMKSRSLEPLSNFAMWSSEPVVIELKKGDKGLGFSILDYQDPVNPGETVIVIKSLVPHGVAQQDGRLVPGDRLMFVNENNLENATLDEAVQALKGAPQGTVRIGKEDKFRTFYESSEDEKQVKLKPVVSPRTNIPPKNKYINYENEQIIAEIKSTQVHAEKPALSHPRTYYLIISILPRSSKCSLVEKNINENVVFSVTKIEAISGDIEFGMDDAAAPPVPPREESNQINEINVTNAFEQVEEKIIESEISSDEEAPPPLPVSSPPPLDMVNNSIRSPDQADAAGSIPIPHSSPQPITSDLKQASPSSSLSPGRSPISSPNLTRTLSGGADSLPVSLEKQIKIKKGNDQLGLTVESTDKGINGCHVKSIATNSAVGKDGRIKIGDYIVSVNNESTRKITNAQVRAIIRRASLLGFDISITYISSEDAAAYKSSRVDDQSPPPPTMLPSPKIFPKHYRANLSPLANPKNEINSPVKIEAAEKFKTAEVTRIGQQTWGPPRTIELYRQPDKSLGISIVGGRVDMFHVQDNAISGIFIKQVLEDSPAGKNGTLKTGDRILEVDGIDLRNASHDQAVDAIRNSGSPVKFVVQSLCDAACPRDLETEIKPVQSYDELQAATNTPLIQALSKPDIPQKPILNKPDLPEKQIVNKLEIQQNLVDDDDEEEEEEEDNETEDEYGYTYKRVLRRYGDLGGEVHLVDLTRGGNGLGISLAGNKDRNTMSVFVAGIQPESVAAKDGRIEIGDELLEVNGQVLYGRSHLNASAIIKSVSTNVVKIVLVRREDNLDQMAVKPLRSFPPGSTEDISTSPSPPKKPVTSPENIPSSLDVVQVVSLQKGVSGLGFAIVEEMRDNRQGIYIRSITQGGVAAQDGQLSVGDQILEVGDKQLSDVHYDKAIEILRNSQGTVRLKVRKCGVDTIHNSGNSSHPPPVFQLDSITGETSTDPMEETSPQPETNDPKTCPIIPGRETYIEIEKGRTGLGLSIVGGNDTLLGAIIVHEVYEDGAASRDGRLWAGDQVLEVNNEELREASHDYAIQVLRQTPATVGILVFRDDNQVKEEDIYDIFTVELNKKQGRGLGLSIVGKRNDVGVYISDIVKGGVSESDGRLMQGDQILAVNGEDMRNATQEYAAAVLKTSLGKVTLTVGRLKAGSRASSRKQSNPGGLKKSESTASNKSKGGRHSKTVSEDLNHVRIVELTHDVSGSLGLSIAGGIGSSLGDTAVMIANLTPGGAAARSQKLKIGDKIIQINDRETDGMTHDDAVQLLKSGGPVTLMVTQGKYHDVTGDDVLKLLKSGGPVTLMVTQGKLDGLMDDVVVQLLKSGGPVTLMVTQVTLMVTNGKLDGLKHDEVVQLLKSGGQVNLRAPPQCKTITLNRGPAGLGFSIVGGHGSPHGDLPIYVKSVFAQGAASVEGNLKRGDQILSVNGQSLEGCTHEEAVNILKNAKGNVTLMVLSS</sequence>
<dbReference type="CDD" id="cd06670">
    <property type="entry name" value="PDZ6_MUPP1-like"/>
    <property type="match status" value="1"/>
</dbReference>
<dbReference type="FunFam" id="2.30.42.10:FF:000038">
    <property type="entry name" value="Multiple PDZ domain protein isoform X1"/>
    <property type="match status" value="1"/>
</dbReference>
<feature type="region of interest" description="Disordered" evidence="9">
    <location>
        <begin position="1640"/>
        <end position="1683"/>
    </location>
</feature>
<dbReference type="FunFam" id="2.30.42.10:FF:000058">
    <property type="entry name" value="multiple PDZ domain protein isoform X1"/>
    <property type="match status" value="1"/>
</dbReference>
<dbReference type="SUPFAM" id="SSF101288">
    <property type="entry name" value="L27 domain"/>
    <property type="match status" value="1"/>
</dbReference>
<feature type="domain" description="PDZ" evidence="10">
    <location>
        <begin position="1420"/>
        <end position="1503"/>
    </location>
</feature>
<dbReference type="CDD" id="cd06674">
    <property type="entry name" value="PDZ11_MUPP1-PDZ9_PATJ-like"/>
    <property type="match status" value="1"/>
</dbReference>
<dbReference type="InterPro" id="IPR001478">
    <property type="entry name" value="PDZ"/>
</dbReference>
<evidence type="ECO:0000256" key="5">
    <source>
        <dbReference type="ARBA" id="ARBA00022553"/>
    </source>
</evidence>
<dbReference type="InterPro" id="IPR036892">
    <property type="entry name" value="L27_dom_sf"/>
</dbReference>
<gene>
    <name evidence="12" type="ORF">MCOR_21855</name>
</gene>
<dbReference type="Gene3D" id="1.10.287.650">
    <property type="entry name" value="L27 domain"/>
    <property type="match status" value="1"/>
</dbReference>
<keyword evidence="4" id="KW-1003">Cell membrane</keyword>
<dbReference type="PANTHER" id="PTHR19964">
    <property type="entry name" value="MULTIPLE PDZ DOMAIN PROTEIN"/>
    <property type="match status" value="1"/>
</dbReference>
<feature type="region of interest" description="Disordered" evidence="9">
    <location>
        <begin position="974"/>
        <end position="1056"/>
    </location>
</feature>